<keyword evidence="3" id="KW-1185">Reference proteome</keyword>
<accession>A0A5N6ZK57</accession>
<feature type="compositionally biased region" description="Polar residues" evidence="1">
    <location>
        <begin position="33"/>
        <end position="46"/>
    </location>
</feature>
<reference evidence="3" key="1">
    <citation type="submission" date="2019-04" db="EMBL/GenBank/DDBJ databases">
        <title>Friends and foes A comparative genomics studyof 23 Aspergillus species from section Flavi.</title>
        <authorList>
            <consortium name="DOE Joint Genome Institute"/>
            <person name="Kjaerbolling I."/>
            <person name="Vesth T."/>
            <person name="Frisvad J.C."/>
            <person name="Nybo J.L."/>
            <person name="Theobald S."/>
            <person name="Kildgaard S."/>
            <person name="Isbrandt T."/>
            <person name="Kuo A."/>
            <person name="Sato A."/>
            <person name="Lyhne E.K."/>
            <person name="Kogle M.E."/>
            <person name="Wiebenga A."/>
            <person name="Kun R.S."/>
            <person name="Lubbers R.J."/>
            <person name="Makela M.R."/>
            <person name="Barry K."/>
            <person name="Chovatia M."/>
            <person name="Clum A."/>
            <person name="Daum C."/>
            <person name="Haridas S."/>
            <person name="He G."/>
            <person name="LaButti K."/>
            <person name="Lipzen A."/>
            <person name="Mondo S."/>
            <person name="Riley R."/>
            <person name="Salamov A."/>
            <person name="Simmons B.A."/>
            <person name="Magnuson J.K."/>
            <person name="Henrissat B."/>
            <person name="Mortensen U.H."/>
            <person name="Larsen T.O."/>
            <person name="Devries R.P."/>
            <person name="Grigoriev I.V."/>
            <person name="Machida M."/>
            <person name="Baker S.E."/>
            <person name="Andersen M.R."/>
        </authorList>
    </citation>
    <scope>NUCLEOTIDE SEQUENCE [LARGE SCALE GENOMIC DNA]</scope>
    <source>
        <strain evidence="3">CBS 553.77</strain>
    </source>
</reference>
<dbReference type="EMBL" id="ML739037">
    <property type="protein sequence ID" value="KAE8356540.1"/>
    <property type="molecule type" value="Genomic_DNA"/>
</dbReference>
<organism evidence="2 3">
    <name type="scientific">Aspergillus coremiiformis</name>
    <dbReference type="NCBI Taxonomy" id="138285"/>
    <lineage>
        <taxon>Eukaryota</taxon>
        <taxon>Fungi</taxon>
        <taxon>Dikarya</taxon>
        <taxon>Ascomycota</taxon>
        <taxon>Pezizomycotina</taxon>
        <taxon>Eurotiomycetes</taxon>
        <taxon>Eurotiomycetidae</taxon>
        <taxon>Eurotiales</taxon>
        <taxon>Aspergillaceae</taxon>
        <taxon>Aspergillus</taxon>
        <taxon>Aspergillus subgen. Circumdati</taxon>
    </lineage>
</organism>
<sequence>MSHSNESRSNPKLDSDSAREHKNESLPPPRRQPNLSSSPINRSLQTHLDETKTKQNVLLPTQPATLYL</sequence>
<feature type="compositionally biased region" description="Polar residues" evidence="1">
    <location>
        <begin position="54"/>
        <end position="68"/>
    </location>
</feature>
<dbReference type="AlphaFoldDB" id="A0A5N6ZK57"/>
<proteinExistence type="predicted"/>
<name>A0A5N6ZK57_9EURO</name>
<evidence type="ECO:0000313" key="3">
    <source>
        <dbReference type="Proteomes" id="UP000327118"/>
    </source>
</evidence>
<feature type="region of interest" description="Disordered" evidence="1">
    <location>
        <begin position="1"/>
        <end position="68"/>
    </location>
</feature>
<gene>
    <name evidence="2" type="ORF">BDV28DRAFT_126817</name>
</gene>
<evidence type="ECO:0000313" key="2">
    <source>
        <dbReference type="EMBL" id="KAE8356540.1"/>
    </source>
</evidence>
<evidence type="ECO:0000256" key="1">
    <source>
        <dbReference type="SAM" id="MobiDB-lite"/>
    </source>
</evidence>
<dbReference type="Proteomes" id="UP000327118">
    <property type="component" value="Unassembled WGS sequence"/>
</dbReference>
<feature type="compositionally biased region" description="Basic and acidic residues" evidence="1">
    <location>
        <begin position="1"/>
        <end position="24"/>
    </location>
</feature>
<protein>
    <submittedName>
        <fullName evidence="2">Uncharacterized protein</fullName>
    </submittedName>
</protein>